<dbReference type="InterPro" id="IPR011642">
    <property type="entry name" value="Gate_dom"/>
</dbReference>
<evidence type="ECO:0000256" key="1">
    <source>
        <dbReference type="SAM" id="Phobius"/>
    </source>
</evidence>
<gene>
    <name evidence="3" type="ORF">I5677_13510</name>
</gene>
<proteinExistence type="predicted"/>
<dbReference type="EMBL" id="JAEAGR010000015">
    <property type="protein sequence ID" value="MBH1941914.1"/>
    <property type="molecule type" value="Genomic_DNA"/>
</dbReference>
<dbReference type="RefSeq" id="WP_197662162.1">
    <property type="nucleotide sequence ID" value="NZ_JAEAGR010000015.1"/>
</dbReference>
<dbReference type="Proteomes" id="UP000623269">
    <property type="component" value="Unassembled WGS sequence"/>
</dbReference>
<keyword evidence="1" id="KW-0472">Membrane</keyword>
<keyword evidence="1" id="KW-0812">Transmembrane</keyword>
<evidence type="ECO:0000313" key="4">
    <source>
        <dbReference type="Proteomes" id="UP000623269"/>
    </source>
</evidence>
<dbReference type="GO" id="GO:0005886">
    <property type="term" value="C:plasma membrane"/>
    <property type="evidence" value="ECO:0007669"/>
    <property type="project" value="TreeGrafter"/>
</dbReference>
<protein>
    <submittedName>
        <fullName evidence="3">Spore maturation protein</fullName>
    </submittedName>
</protein>
<feature type="transmembrane region" description="Helical" evidence="1">
    <location>
        <begin position="149"/>
        <end position="170"/>
    </location>
</feature>
<dbReference type="PANTHER" id="PTHR35793">
    <property type="entry name" value="INNER MEMBRANE PROTEIN YJIG"/>
    <property type="match status" value="1"/>
</dbReference>
<evidence type="ECO:0000259" key="2">
    <source>
        <dbReference type="Pfam" id="PF07670"/>
    </source>
</evidence>
<feature type="transmembrane region" description="Helical" evidence="1">
    <location>
        <begin position="91"/>
        <end position="110"/>
    </location>
</feature>
<evidence type="ECO:0000313" key="3">
    <source>
        <dbReference type="EMBL" id="MBH1941914.1"/>
    </source>
</evidence>
<dbReference type="InterPro" id="IPR052549">
    <property type="entry name" value="SpmB"/>
</dbReference>
<feature type="transmembrane region" description="Helical" evidence="1">
    <location>
        <begin position="6"/>
        <end position="25"/>
    </location>
</feature>
<comment type="caution">
    <text evidence="3">The sequence shown here is derived from an EMBL/GenBank/DDBJ whole genome shotgun (WGS) entry which is preliminary data.</text>
</comment>
<keyword evidence="1" id="KW-1133">Transmembrane helix</keyword>
<dbReference type="AlphaFoldDB" id="A0A8J7HED0"/>
<name>A0A8J7HED0_9FIRM</name>
<feature type="transmembrane region" description="Helical" evidence="1">
    <location>
        <begin position="45"/>
        <end position="71"/>
    </location>
</feature>
<feature type="domain" description="Nucleoside transporter/FeoB GTPase Gate" evidence="2">
    <location>
        <begin position="46"/>
        <end position="146"/>
    </location>
</feature>
<organism evidence="3 4">
    <name type="scientific">Mobilitalea sibirica</name>
    <dbReference type="NCBI Taxonomy" id="1462919"/>
    <lineage>
        <taxon>Bacteria</taxon>
        <taxon>Bacillati</taxon>
        <taxon>Bacillota</taxon>
        <taxon>Clostridia</taxon>
        <taxon>Lachnospirales</taxon>
        <taxon>Lachnospiraceae</taxon>
        <taxon>Mobilitalea</taxon>
    </lineage>
</organism>
<reference evidence="3" key="1">
    <citation type="submission" date="2020-12" db="EMBL/GenBank/DDBJ databases">
        <title>M. sibirica DSM 26468T genome.</title>
        <authorList>
            <person name="Thieme N."/>
            <person name="Rettenmaier R."/>
            <person name="Zverlov V."/>
            <person name="Liebl W."/>
        </authorList>
    </citation>
    <scope>NUCLEOTIDE SEQUENCE</scope>
    <source>
        <strain evidence="3">DSM 26468</strain>
    </source>
</reference>
<keyword evidence="4" id="KW-1185">Reference proteome</keyword>
<dbReference type="Pfam" id="PF07670">
    <property type="entry name" value="Gate"/>
    <property type="match status" value="1"/>
</dbReference>
<dbReference type="PANTHER" id="PTHR35793:SF2">
    <property type="entry name" value="INNER MEMBRANE PROTEIN YJIG"/>
    <property type="match status" value="1"/>
</dbReference>
<feature type="transmembrane region" description="Helical" evidence="1">
    <location>
        <begin position="122"/>
        <end position="143"/>
    </location>
</feature>
<accession>A0A8J7HED0</accession>
<sequence>MRFLIYLSDYMIPFVFFYIIGLGLLSKTNLYEEFVKGAKEGFKVVLDIMPTLIGLMIAVSVLRASGALVILSELIKPLTDILHFPSELVPLVLVKMFSSSAATGLLLDIFKEYGPDSYLGRLVSVILSSTETIFYTMAVYFVAAGVKKMRYTLAGALVATLAGVVGSVIITKLVF</sequence>